<dbReference type="Gene3D" id="3.90.180.10">
    <property type="entry name" value="Medium-chain alcohol dehydrogenases, catalytic domain"/>
    <property type="match status" value="1"/>
</dbReference>
<reference evidence="1" key="2">
    <citation type="journal article" date="2014" name="ISME J.">
        <title>Microbial stratification in low pH oxic and suboxic macroscopic growths along an acid mine drainage.</title>
        <authorList>
            <person name="Mendez-Garcia C."/>
            <person name="Mesa V."/>
            <person name="Sprenger R.R."/>
            <person name="Richter M."/>
            <person name="Diez M.S."/>
            <person name="Solano J."/>
            <person name="Bargiela R."/>
            <person name="Golyshina O.V."/>
            <person name="Manteca A."/>
            <person name="Ramos J.L."/>
            <person name="Gallego J.R."/>
            <person name="Llorente I."/>
            <person name="Martins Dos Santos V.A."/>
            <person name="Jensen O.N."/>
            <person name="Pelaez A.I."/>
            <person name="Sanchez J."/>
            <person name="Ferrer M."/>
        </authorList>
    </citation>
    <scope>NUCLEOTIDE SEQUENCE</scope>
</reference>
<feature type="non-terminal residue" evidence="1">
    <location>
        <position position="50"/>
    </location>
</feature>
<dbReference type="InterPro" id="IPR011032">
    <property type="entry name" value="GroES-like_sf"/>
</dbReference>
<accession>T0YCU8</accession>
<reference evidence="1" key="1">
    <citation type="submission" date="2013-08" db="EMBL/GenBank/DDBJ databases">
        <authorList>
            <person name="Mendez C."/>
            <person name="Richter M."/>
            <person name="Ferrer M."/>
            <person name="Sanchez J."/>
        </authorList>
    </citation>
    <scope>NUCLEOTIDE SEQUENCE</scope>
</reference>
<evidence type="ECO:0000313" key="1">
    <source>
        <dbReference type="EMBL" id="EQD33081.1"/>
    </source>
</evidence>
<organism evidence="1">
    <name type="scientific">mine drainage metagenome</name>
    <dbReference type="NCBI Taxonomy" id="410659"/>
    <lineage>
        <taxon>unclassified sequences</taxon>
        <taxon>metagenomes</taxon>
        <taxon>ecological metagenomes</taxon>
    </lineage>
</organism>
<comment type="caution">
    <text evidence="1">The sequence shown here is derived from an EMBL/GenBank/DDBJ whole genome shotgun (WGS) entry which is preliminary data.</text>
</comment>
<dbReference type="AlphaFoldDB" id="T0YCU8"/>
<protein>
    <submittedName>
        <fullName evidence="1">Oxidoreductase</fullName>
    </submittedName>
</protein>
<dbReference type="EMBL" id="AUZY01011785">
    <property type="protein sequence ID" value="EQD33081.1"/>
    <property type="molecule type" value="Genomic_DNA"/>
</dbReference>
<proteinExistence type="predicted"/>
<gene>
    <name evidence="1" type="ORF">B1B_17636</name>
</gene>
<sequence length="50" mass="5252">MSELPASINVVEIVAPGGPQVLQPARRPMPQPGPREVLIRVAAAGVNRPD</sequence>
<dbReference type="SUPFAM" id="SSF50129">
    <property type="entry name" value="GroES-like"/>
    <property type="match status" value="1"/>
</dbReference>
<name>T0YCU8_9ZZZZ</name>